<feature type="region of interest" description="Disordered" evidence="1">
    <location>
        <begin position="80"/>
        <end position="134"/>
    </location>
</feature>
<dbReference type="Pfam" id="PF00188">
    <property type="entry name" value="CAP"/>
    <property type="match status" value="1"/>
</dbReference>
<evidence type="ECO:0000313" key="4">
    <source>
        <dbReference type="EMBL" id="MFC4598270.1"/>
    </source>
</evidence>
<dbReference type="CDD" id="cd00118">
    <property type="entry name" value="LysM"/>
    <property type="match status" value="1"/>
</dbReference>
<reference evidence="5" key="1">
    <citation type="journal article" date="2019" name="Int. J. Syst. Evol. Microbiol.">
        <title>The Global Catalogue of Microorganisms (GCM) 10K type strain sequencing project: providing services to taxonomists for standard genome sequencing and annotation.</title>
        <authorList>
            <consortium name="The Broad Institute Genomics Platform"/>
            <consortium name="The Broad Institute Genome Sequencing Center for Infectious Disease"/>
            <person name="Wu L."/>
            <person name="Ma J."/>
        </authorList>
    </citation>
    <scope>NUCLEOTIDE SEQUENCE [LARGE SCALE GENOMIC DNA]</scope>
    <source>
        <strain evidence="5">CCUG 49571</strain>
    </source>
</reference>
<dbReference type="CDD" id="cd05379">
    <property type="entry name" value="CAP_bacterial"/>
    <property type="match status" value="1"/>
</dbReference>
<feature type="chain" id="PRO_5045220209" evidence="2">
    <location>
        <begin position="24"/>
        <end position="266"/>
    </location>
</feature>
<feature type="compositionally biased region" description="Gly residues" evidence="1">
    <location>
        <begin position="83"/>
        <end position="98"/>
    </location>
</feature>
<name>A0ABV9FB91_9BACL</name>
<feature type="signal peptide" evidence="2">
    <location>
        <begin position="1"/>
        <end position="23"/>
    </location>
</feature>
<dbReference type="Gene3D" id="3.10.350.10">
    <property type="entry name" value="LysM domain"/>
    <property type="match status" value="1"/>
</dbReference>
<dbReference type="InterPro" id="IPR014044">
    <property type="entry name" value="CAP_dom"/>
</dbReference>
<proteinExistence type="predicted"/>
<dbReference type="NCBIfam" id="TIGR02909">
    <property type="entry name" value="spore_YkwD"/>
    <property type="match status" value="1"/>
</dbReference>
<dbReference type="PROSITE" id="PS51257">
    <property type="entry name" value="PROKAR_LIPOPROTEIN"/>
    <property type="match status" value="1"/>
</dbReference>
<dbReference type="PANTHER" id="PTHR31157">
    <property type="entry name" value="SCP DOMAIN-CONTAINING PROTEIN"/>
    <property type="match status" value="1"/>
</dbReference>
<dbReference type="InterPro" id="IPR014258">
    <property type="entry name" value="CAP_domain_YkwD-like"/>
</dbReference>
<protein>
    <submittedName>
        <fullName evidence="4">CAP domain-containing protein</fullName>
    </submittedName>
</protein>
<dbReference type="RefSeq" id="WP_378094342.1">
    <property type="nucleotide sequence ID" value="NZ_JBHSEP010000004.1"/>
</dbReference>
<dbReference type="SUPFAM" id="SSF55797">
    <property type="entry name" value="PR-1-like"/>
    <property type="match status" value="1"/>
</dbReference>
<dbReference type="PANTHER" id="PTHR31157:SF1">
    <property type="entry name" value="SCP DOMAIN-CONTAINING PROTEIN"/>
    <property type="match status" value="1"/>
</dbReference>
<dbReference type="InterPro" id="IPR018392">
    <property type="entry name" value="LysM"/>
</dbReference>
<evidence type="ECO:0000313" key="5">
    <source>
        <dbReference type="Proteomes" id="UP001596028"/>
    </source>
</evidence>
<dbReference type="EMBL" id="JBHSEP010000004">
    <property type="protein sequence ID" value="MFC4598270.1"/>
    <property type="molecule type" value="Genomic_DNA"/>
</dbReference>
<accession>A0ABV9FB91</accession>
<gene>
    <name evidence="4" type="ORF">ACFO3S_08450</name>
</gene>
<keyword evidence="5" id="KW-1185">Reference proteome</keyword>
<sequence length="266" mass="28604">MNRWAILALIVVLAACGNRGFQAKEQAKRSDDRSQHQLSATNTKIPANKYVVKSGESVQDIANRHHVSLEDLLRANPDLQRLVGGGDSGGGGGAGDGIPGRDEQGQPGAPQSPIGVPDGRLNDPLPKDKEVTIPSNEALTGYELDVLNLTNAERRKAGLQPFSGNDTNLNRSARAKAQDMAVNNYFSHTSPTYGDPFAMMRSFGVQYQAAGENIAKGQPSPEQVVQAWMNSPGHRANILNEAYTHMGVGYVANEGQPCWTQQFVAK</sequence>
<dbReference type="SMART" id="SM00257">
    <property type="entry name" value="LysM"/>
    <property type="match status" value="1"/>
</dbReference>
<evidence type="ECO:0000259" key="3">
    <source>
        <dbReference type="PROSITE" id="PS51782"/>
    </source>
</evidence>
<organism evidence="4 5">
    <name type="scientific">Cohnella hongkongensis</name>
    <dbReference type="NCBI Taxonomy" id="178337"/>
    <lineage>
        <taxon>Bacteria</taxon>
        <taxon>Bacillati</taxon>
        <taxon>Bacillota</taxon>
        <taxon>Bacilli</taxon>
        <taxon>Bacillales</taxon>
        <taxon>Paenibacillaceae</taxon>
        <taxon>Cohnella</taxon>
    </lineage>
</organism>
<keyword evidence="2" id="KW-0732">Signal</keyword>
<dbReference type="Proteomes" id="UP001596028">
    <property type="component" value="Unassembled WGS sequence"/>
</dbReference>
<dbReference type="InterPro" id="IPR035940">
    <property type="entry name" value="CAP_sf"/>
</dbReference>
<dbReference type="Pfam" id="PF01476">
    <property type="entry name" value="LysM"/>
    <property type="match status" value="1"/>
</dbReference>
<dbReference type="PROSITE" id="PS51782">
    <property type="entry name" value="LYSM"/>
    <property type="match status" value="1"/>
</dbReference>
<dbReference type="InterPro" id="IPR036779">
    <property type="entry name" value="LysM_dom_sf"/>
</dbReference>
<comment type="caution">
    <text evidence="4">The sequence shown here is derived from an EMBL/GenBank/DDBJ whole genome shotgun (WGS) entry which is preliminary data.</text>
</comment>
<dbReference type="Gene3D" id="3.40.33.10">
    <property type="entry name" value="CAP"/>
    <property type="match status" value="1"/>
</dbReference>
<evidence type="ECO:0000256" key="1">
    <source>
        <dbReference type="SAM" id="MobiDB-lite"/>
    </source>
</evidence>
<dbReference type="SUPFAM" id="SSF54106">
    <property type="entry name" value="LysM domain"/>
    <property type="match status" value="1"/>
</dbReference>
<evidence type="ECO:0000256" key="2">
    <source>
        <dbReference type="SAM" id="SignalP"/>
    </source>
</evidence>
<feature type="domain" description="LysM" evidence="3">
    <location>
        <begin position="48"/>
        <end position="100"/>
    </location>
</feature>